<dbReference type="Proteomes" id="UP000004295">
    <property type="component" value="Unassembled WGS sequence"/>
</dbReference>
<reference evidence="1 2" key="1">
    <citation type="submission" date="2009-04" db="EMBL/GenBank/DDBJ databases">
        <authorList>
            <person name="Sebastian Y."/>
            <person name="Madupu R."/>
            <person name="Durkin A.S."/>
            <person name="Torralba M."/>
            <person name="Methe B."/>
            <person name="Sutton G.G."/>
            <person name="Strausberg R.L."/>
            <person name="Nelson K.E."/>
        </authorList>
    </citation>
    <scope>NUCLEOTIDE SEQUENCE [LARGE SCALE GENOMIC DNA]</scope>
    <source>
        <strain evidence="2">ATCC 35406 / BCRC 14492 / JCM 8526 / NCTC 13058 / HG 370</strain>
    </source>
</reference>
<dbReference type="STRING" id="553175.POREN0001_0341"/>
<accession>C3JAV0</accession>
<gene>
    <name evidence="1" type="ORF">POREN0001_0341</name>
</gene>
<evidence type="ECO:0000313" key="1">
    <source>
        <dbReference type="EMBL" id="EEN82658.1"/>
    </source>
</evidence>
<name>C3JAV0_POREA</name>
<dbReference type="AlphaFoldDB" id="C3JAV0"/>
<evidence type="ECO:0000313" key="2">
    <source>
        <dbReference type="Proteomes" id="UP000004295"/>
    </source>
</evidence>
<sequence length="49" mass="5579">MALNFLACIFVSFQGTKKRTLPSSSFPSMGKIRREERYLLRAPTGRTTI</sequence>
<protein>
    <submittedName>
        <fullName evidence="1">Uncharacterized protein</fullName>
    </submittedName>
</protein>
<comment type="caution">
    <text evidence="1">The sequence shown here is derived from an EMBL/GenBank/DDBJ whole genome shotgun (WGS) entry which is preliminary data.</text>
</comment>
<organism evidence="1 2">
    <name type="scientific">Porphyromonas endodontalis (strain ATCC 35406 / DSM 24491 / JCM 8526 / CCUG 16442 / BCRC 14492 / NCTC 13058 / HG 370)</name>
    <name type="common">Bacteroides endodontalis</name>
    <dbReference type="NCBI Taxonomy" id="553175"/>
    <lineage>
        <taxon>Bacteria</taxon>
        <taxon>Pseudomonadati</taxon>
        <taxon>Bacteroidota</taxon>
        <taxon>Bacteroidia</taxon>
        <taxon>Bacteroidales</taxon>
        <taxon>Porphyromonadaceae</taxon>
        <taxon>Porphyromonas</taxon>
    </lineage>
</organism>
<dbReference type="EMBL" id="ACNN01000020">
    <property type="protein sequence ID" value="EEN82658.1"/>
    <property type="molecule type" value="Genomic_DNA"/>
</dbReference>
<keyword evidence="2" id="KW-1185">Reference proteome</keyword>
<proteinExistence type="predicted"/>